<evidence type="ECO:0000259" key="6">
    <source>
        <dbReference type="PROSITE" id="PS51078"/>
    </source>
</evidence>
<evidence type="ECO:0000256" key="3">
    <source>
        <dbReference type="ARBA" id="ARBA00023163"/>
    </source>
</evidence>
<gene>
    <name evidence="7" type="ORF">GA0070215_106156</name>
</gene>
<evidence type="ECO:0000313" key="8">
    <source>
        <dbReference type="Proteomes" id="UP000198551"/>
    </source>
</evidence>
<dbReference type="InterPro" id="IPR005471">
    <property type="entry name" value="Tscrpt_reg_IclR_N"/>
</dbReference>
<dbReference type="RefSeq" id="WP_081635954.1">
    <property type="nucleotide sequence ID" value="NZ_FMCV01000006.1"/>
</dbReference>
<organism evidence="7 8">
    <name type="scientific">Micromonospora marina</name>
    <dbReference type="NCBI Taxonomy" id="307120"/>
    <lineage>
        <taxon>Bacteria</taxon>
        <taxon>Bacillati</taxon>
        <taxon>Actinomycetota</taxon>
        <taxon>Actinomycetes</taxon>
        <taxon>Micromonosporales</taxon>
        <taxon>Micromonosporaceae</taxon>
        <taxon>Micromonospora</taxon>
    </lineage>
</organism>
<evidence type="ECO:0000256" key="2">
    <source>
        <dbReference type="ARBA" id="ARBA00023125"/>
    </source>
</evidence>
<dbReference type="GO" id="GO:0003677">
    <property type="term" value="F:DNA binding"/>
    <property type="evidence" value="ECO:0007669"/>
    <property type="project" value="UniProtKB-KW"/>
</dbReference>
<accession>A0A1C4X5G4</accession>
<dbReference type="SMART" id="SM00346">
    <property type="entry name" value="HTH_ICLR"/>
    <property type="match status" value="1"/>
</dbReference>
<dbReference type="PROSITE" id="PS51078">
    <property type="entry name" value="ICLR_ED"/>
    <property type="match status" value="1"/>
</dbReference>
<keyword evidence="3" id="KW-0804">Transcription</keyword>
<dbReference type="Gene3D" id="3.30.450.40">
    <property type="match status" value="1"/>
</dbReference>
<protein>
    <submittedName>
        <fullName evidence="7">Transcriptional regulator, IclR family</fullName>
    </submittedName>
</protein>
<evidence type="ECO:0000256" key="4">
    <source>
        <dbReference type="SAM" id="MobiDB-lite"/>
    </source>
</evidence>
<name>A0A1C4X5G4_9ACTN</name>
<dbReference type="SUPFAM" id="SSF55781">
    <property type="entry name" value="GAF domain-like"/>
    <property type="match status" value="1"/>
</dbReference>
<dbReference type="PROSITE" id="PS51077">
    <property type="entry name" value="HTH_ICLR"/>
    <property type="match status" value="1"/>
</dbReference>
<dbReference type="PANTHER" id="PTHR30136:SF24">
    <property type="entry name" value="HTH-TYPE TRANSCRIPTIONAL REPRESSOR ALLR"/>
    <property type="match status" value="1"/>
</dbReference>
<dbReference type="SUPFAM" id="SSF46785">
    <property type="entry name" value="Winged helix' DNA-binding domain"/>
    <property type="match status" value="1"/>
</dbReference>
<proteinExistence type="predicted"/>
<dbReference type="InterPro" id="IPR014757">
    <property type="entry name" value="Tscrpt_reg_IclR_C"/>
</dbReference>
<dbReference type="InterPro" id="IPR029016">
    <property type="entry name" value="GAF-like_dom_sf"/>
</dbReference>
<dbReference type="InterPro" id="IPR036388">
    <property type="entry name" value="WH-like_DNA-bd_sf"/>
</dbReference>
<dbReference type="GO" id="GO:0045892">
    <property type="term" value="P:negative regulation of DNA-templated transcription"/>
    <property type="evidence" value="ECO:0007669"/>
    <property type="project" value="TreeGrafter"/>
</dbReference>
<dbReference type="PANTHER" id="PTHR30136">
    <property type="entry name" value="HELIX-TURN-HELIX TRANSCRIPTIONAL REGULATOR, ICLR FAMILY"/>
    <property type="match status" value="1"/>
</dbReference>
<keyword evidence="8" id="KW-1185">Reference proteome</keyword>
<evidence type="ECO:0000259" key="5">
    <source>
        <dbReference type="PROSITE" id="PS51077"/>
    </source>
</evidence>
<dbReference type="InterPro" id="IPR036390">
    <property type="entry name" value="WH_DNA-bd_sf"/>
</dbReference>
<dbReference type="InterPro" id="IPR050707">
    <property type="entry name" value="HTH_MetabolicPath_Reg"/>
</dbReference>
<sequence>MAPVDTGPAGAEIIVQSRPVRRPEPGGTEQPDGDDGRARSGLARTFAIINLLASRAPEALGVSAIARDLRIPKAVAHRILKELVTDAFLAFDEGTKQYQLGPGALTVGLAALRTLDVPKTARPYLERLVELSGETATLSIRQGWQRVYVDQVLSPHEVRMSVALGRMYPLHAGSSSKAILAALPDEMIEEFLTQHRHASLTPRTLTSADALRDDITGVRERGYAVSFGERQAGSASVAAAIRSASGDVVGAVSLCGPRERLAEQTLRHGAAVVEAARAVSRDIGYRGPF</sequence>
<evidence type="ECO:0000256" key="1">
    <source>
        <dbReference type="ARBA" id="ARBA00023015"/>
    </source>
</evidence>
<dbReference type="Pfam" id="PF09339">
    <property type="entry name" value="HTH_IclR"/>
    <property type="match status" value="1"/>
</dbReference>
<reference evidence="8" key="1">
    <citation type="submission" date="2016-06" db="EMBL/GenBank/DDBJ databases">
        <authorList>
            <person name="Varghese N."/>
        </authorList>
    </citation>
    <scope>NUCLEOTIDE SEQUENCE [LARGE SCALE GENOMIC DNA]</scope>
    <source>
        <strain evidence="8">DSM 45555</strain>
    </source>
</reference>
<dbReference type="Pfam" id="PF01614">
    <property type="entry name" value="IclR_C"/>
    <property type="match status" value="1"/>
</dbReference>
<dbReference type="AlphaFoldDB" id="A0A1C4X5G4"/>
<dbReference type="GO" id="GO:0003700">
    <property type="term" value="F:DNA-binding transcription factor activity"/>
    <property type="evidence" value="ECO:0007669"/>
    <property type="project" value="TreeGrafter"/>
</dbReference>
<dbReference type="Proteomes" id="UP000198551">
    <property type="component" value="Unassembled WGS sequence"/>
</dbReference>
<feature type="domain" description="HTH iclR-type" evidence="5">
    <location>
        <begin position="39"/>
        <end position="102"/>
    </location>
</feature>
<evidence type="ECO:0000313" key="7">
    <source>
        <dbReference type="EMBL" id="SCF03723.1"/>
    </source>
</evidence>
<keyword evidence="2" id="KW-0238">DNA-binding</keyword>
<feature type="domain" description="IclR-ED" evidence="6">
    <location>
        <begin position="103"/>
        <end position="285"/>
    </location>
</feature>
<dbReference type="EMBL" id="FMCV01000006">
    <property type="protein sequence ID" value="SCF03723.1"/>
    <property type="molecule type" value="Genomic_DNA"/>
</dbReference>
<dbReference type="Gene3D" id="1.10.10.10">
    <property type="entry name" value="Winged helix-like DNA-binding domain superfamily/Winged helix DNA-binding domain"/>
    <property type="match status" value="1"/>
</dbReference>
<keyword evidence="1" id="KW-0805">Transcription regulation</keyword>
<feature type="region of interest" description="Disordered" evidence="4">
    <location>
        <begin position="1"/>
        <end position="39"/>
    </location>
</feature>